<dbReference type="OrthoDB" id="2532949at2"/>
<sequence>MLRKPKVIAAVKVDGSVGDMQVNSLVNRLYFANQDTRIGVLNGDTRQMEGYIQVGEGTFFLAVHEASNRIYATSFREGKVTFIDGNTHQIIAALGVDEHPYGIAVHQGTGRVYVACTSGAIYAIDGLTAAILHVWHVGGSPSLLAVNERTNRIYVTNTGSDSVHILNGDMLTLIATRKVGRNPLIAPALNPVTNRIYLGNNLSTYGSVLQGGSLAPSKPIRLGRRQHAVAVNPRLNRVYYASAQVSGSGKLYVVSGATRRVVKSLPVPTFSSLLVNPVTHHIFVGNSEGKALAVYSGLSYAKLALLPVRNRGGSLALNPRTNQVFVGSENVITVVQD</sequence>
<organism evidence="1 2">
    <name type="scientific">Paenibacillus whitsoniae</name>
    <dbReference type="NCBI Taxonomy" id="2496558"/>
    <lineage>
        <taxon>Bacteria</taxon>
        <taxon>Bacillati</taxon>
        <taxon>Bacillota</taxon>
        <taxon>Bacilli</taxon>
        <taxon>Bacillales</taxon>
        <taxon>Paenibacillaceae</taxon>
        <taxon>Paenibacillus</taxon>
    </lineage>
</organism>
<name>A0A3S0A567_9BACL</name>
<proteinExistence type="predicted"/>
<evidence type="ECO:0000313" key="1">
    <source>
        <dbReference type="EMBL" id="RTE09912.1"/>
    </source>
</evidence>
<evidence type="ECO:0000313" key="2">
    <source>
        <dbReference type="Proteomes" id="UP000276128"/>
    </source>
</evidence>
<dbReference type="PANTHER" id="PTHR47197:SF3">
    <property type="entry name" value="DIHYDRO-HEME D1 DEHYDROGENASE"/>
    <property type="match status" value="1"/>
</dbReference>
<dbReference type="AlphaFoldDB" id="A0A3S0A567"/>
<gene>
    <name evidence="1" type="ORF">EJQ19_09415</name>
</gene>
<dbReference type="InterPro" id="IPR011047">
    <property type="entry name" value="Quinoprotein_ADH-like_sf"/>
</dbReference>
<dbReference type="PANTHER" id="PTHR47197">
    <property type="entry name" value="PROTEIN NIRF"/>
    <property type="match status" value="1"/>
</dbReference>
<dbReference type="InterPro" id="IPR051200">
    <property type="entry name" value="Host-pathogen_enzymatic-act"/>
</dbReference>
<dbReference type="RefSeq" id="WP_126140959.1">
    <property type="nucleotide sequence ID" value="NZ_RXHU01000024.1"/>
</dbReference>
<dbReference type="InterPro" id="IPR015943">
    <property type="entry name" value="WD40/YVTN_repeat-like_dom_sf"/>
</dbReference>
<dbReference type="Proteomes" id="UP000276128">
    <property type="component" value="Unassembled WGS sequence"/>
</dbReference>
<comment type="caution">
    <text evidence="1">The sequence shown here is derived from an EMBL/GenBank/DDBJ whole genome shotgun (WGS) entry which is preliminary data.</text>
</comment>
<reference evidence="1 2" key="1">
    <citation type="submission" date="2018-12" db="EMBL/GenBank/DDBJ databases">
        <title>Bacillus ochoae sp. nov., Paenibacillus whitsoniae sp. nov., Paenibacillus spiritus sp. nov. Isolated from the Mars Exploration Rover during spacecraft assembly.</title>
        <authorList>
            <person name="Seuylemezian A."/>
            <person name="Vaishampayan P."/>
        </authorList>
    </citation>
    <scope>NUCLEOTIDE SEQUENCE [LARGE SCALE GENOMIC DNA]</scope>
    <source>
        <strain evidence="1 2">MER 54</strain>
    </source>
</reference>
<protein>
    <submittedName>
        <fullName evidence="1">YncE family protein</fullName>
    </submittedName>
</protein>
<dbReference type="Gene3D" id="2.130.10.10">
    <property type="entry name" value="YVTN repeat-like/Quinoprotein amine dehydrogenase"/>
    <property type="match status" value="2"/>
</dbReference>
<dbReference type="EMBL" id="RXHU01000024">
    <property type="protein sequence ID" value="RTE09912.1"/>
    <property type="molecule type" value="Genomic_DNA"/>
</dbReference>
<accession>A0A3S0A567</accession>
<dbReference type="SUPFAM" id="SSF50998">
    <property type="entry name" value="Quinoprotein alcohol dehydrogenase-like"/>
    <property type="match status" value="1"/>
</dbReference>
<keyword evidence="2" id="KW-1185">Reference proteome</keyword>